<dbReference type="EMBL" id="CP013023">
    <property type="protein sequence ID" value="ANF98271.1"/>
    <property type="molecule type" value="Genomic_DNA"/>
</dbReference>
<evidence type="ECO:0000256" key="1">
    <source>
        <dbReference type="ARBA" id="ARBA00004168"/>
    </source>
</evidence>
<accession>A0A172ZKV0</accession>
<keyword evidence="5" id="KW-0408">Iron</keyword>
<evidence type="ECO:0000256" key="7">
    <source>
        <dbReference type="SAM" id="Phobius"/>
    </source>
</evidence>
<evidence type="ECO:0000313" key="10">
    <source>
        <dbReference type="Proteomes" id="UP000078148"/>
    </source>
</evidence>
<reference evidence="9 10" key="2">
    <citation type="journal article" date="2016" name="Int. J. Syst. Evol. Microbiol.">
        <title>Paenibacillus bovis sp. nov., isolated from raw yak (Bos grunniens) milk.</title>
        <authorList>
            <person name="Gao C."/>
            <person name="Han J."/>
            <person name="Liu Z."/>
            <person name="Xu X."/>
            <person name="Hang F."/>
            <person name="Wu Z."/>
        </authorList>
    </citation>
    <scope>NUCLEOTIDE SEQUENCE [LARGE SCALE GENOMIC DNA]</scope>
    <source>
        <strain evidence="9 10">BD3526</strain>
    </source>
</reference>
<evidence type="ECO:0000313" key="9">
    <source>
        <dbReference type="EMBL" id="ANF98271.1"/>
    </source>
</evidence>
<dbReference type="GO" id="GO:0009274">
    <property type="term" value="C:peptidoglycan-based cell wall"/>
    <property type="evidence" value="ECO:0007669"/>
    <property type="project" value="InterPro"/>
</dbReference>
<keyword evidence="10" id="KW-1185">Reference proteome</keyword>
<comment type="subcellular location">
    <subcellularLocation>
        <location evidence="1">Secreted</location>
        <location evidence="1">Cell wall</location>
        <topology evidence="1">Peptidoglycan-anchor</topology>
    </subcellularLocation>
</comment>
<dbReference type="GO" id="GO:0030492">
    <property type="term" value="F:hemoglobin binding"/>
    <property type="evidence" value="ECO:0007669"/>
    <property type="project" value="InterPro"/>
</dbReference>
<proteinExistence type="predicted"/>
<dbReference type="PANTHER" id="PTHR37824">
    <property type="entry name" value="IRON-REGULATED SURFACE DETERMINANT PROTEIN C"/>
    <property type="match status" value="1"/>
</dbReference>
<organism evidence="9 10">
    <name type="scientific">Paenibacillus bovis</name>
    <dbReference type="NCBI Taxonomy" id="1616788"/>
    <lineage>
        <taxon>Bacteria</taxon>
        <taxon>Bacillati</taxon>
        <taxon>Bacillota</taxon>
        <taxon>Bacilli</taxon>
        <taxon>Bacillales</taxon>
        <taxon>Paenibacillaceae</taxon>
        <taxon>Paenibacillus</taxon>
    </lineage>
</organism>
<dbReference type="InterPro" id="IPR019909">
    <property type="entry name" value="Haem_uptake_protein_IsdC"/>
</dbReference>
<dbReference type="PANTHER" id="PTHR37824:SF1">
    <property type="entry name" value="IRON-REGULATED SURFACE DETERMINANT PROTEIN C"/>
    <property type="match status" value="1"/>
</dbReference>
<keyword evidence="4" id="KW-0732">Signal</keyword>
<keyword evidence="7" id="KW-0812">Transmembrane</keyword>
<protein>
    <submittedName>
        <fullName evidence="9">Heme uptake protein IsdC</fullName>
    </submittedName>
</protein>
<dbReference type="AlphaFoldDB" id="A0A172ZKV0"/>
<evidence type="ECO:0000256" key="3">
    <source>
        <dbReference type="ARBA" id="ARBA00022525"/>
    </source>
</evidence>
<gene>
    <name evidence="9" type="ORF">AR543_21260</name>
</gene>
<dbReference type="OrthoDB" id="2413751at2"/>
<dbReference type="GO" id="GO:0015886">
    <property type="term" value="P:heme transport"/>
    <property type="evidence" value="ECO:0007669"/>
    <property type="project" value="InterPro"/>
</dbReference>
<dbReference type="Gene3D" id="2.60.40.1850">
    <property type="match status" value="1"/>
</dbReference>
<dbReference type="KEGG" id="pbv:AR543_21260"/>
<dbReference type="InterPro" id="IPR037250">
    <property type="entry name" value="NEAT_dom_sf"/>
</dbReference>
<name>A0A172ZKV0_9BACL</name>
<feature type="transmembrane region" description="Helical" evidence="7">
    <location>
        <begin position="6"/>
        <end position="28"/>
    </location>
</feature>
<keyword evidence="3" id="KW-0964">Secreted</keyword>
<dbReference type="CDD" id="cd06920">
    <property type="entry name" value="NEAT"/>
    <property type="match status" value="1"/>
</dbReference>
<evidence type="ECO:0000256" key="2">
    <source>
        <dbReference type="ARBA" id="ARBA00022512"/>
    </source>
</evidence>
<keyword evidence="2" id="KW-0134">Cell wall</keyword>
<dbReference type="RefSeq" id="WP_060536345.1">
    <property type="nucleotide sequence ID" value="NZ_CP013023.1"/>
</dbReference>
<dbReference type="InterPro" id="IPR050436">
    <property type="entry name" value="IsdA"/>
</dbReference>
<keyword evidence="6" id="KW-0572">Peptidoglycan-anchor</keyword>
<evidence type="ECO:0000256" key="5">
    <source>
        <dbReference type="ARBA" id="ARBA00023004"/>
    </source>
</evidence>
<sequence>MQQKYALPVLWILMITMIMVVLVPSSAITASSSRPAKGTYTIDYDILRAEDNSVSMANDYFEKPAKLYVTGNKMTMQITVNHSAWTTKFKVKYKGKIVDTKVIKTNTAKDTRVVQFPVADLNNAMISQIHVTVPSYSYDHDYTIRFKFDRSSLKKSK</sequence>
<keyword evidence="7" id="KW-0472">Membrane</keyword>
<evidence type="ECO:0000256" key="6">
    <source>
        <dbReference type="ARBA" id="ARBA00023088"/>
    </source>
</evidence>
<evidence type="ECO:0000256" key="4">
    <source>
        <dbReference type="ARBA" id="ARBA00022729"/>
    </source>
</evidence>
<dbReference type="InterPro" id="IPR006635">
    <property type="entry name" value="NEAT_dom"/>
</dbReference>
<keyword evidence="7" id="KW-1133">Transmembrane helix</keyword>
<dbReference type="SUPFAM" id="SSF158911">
    <property type="entry name" value="NEAT domain-like"/>
    <property type="match status" value="1"/>
</dbReference>
<dbReference type="STRING" id="1616788.AR543_21260"/>
<dbReference type="NCBIfam" id="TIGR03656">
    <property type="entry name" value="IsdC"/>
    <property type="match status" value="1"/>
</dbReference>
<dbReference type="PROSITE" id="PS50978">
    <property type="entry name" value="NEAT"/>
    <property type="match status" value="1"/>
</dbReference>
<dbReference type="SMART" id="SM00725">
    <property type="entry name" value="NEAT"/>
    <property type="match status" value="1"/>
</dbReference>
<dbReference type="Pfam" id="PF05031">
    <property type="entry name" value="NEAT"/>
    <property type="match status" value="1"/>
</dbReference>
<evidence type="ECO:0000259" key="8">
    <source>
        <dbReference type="PROSITE" id="PS50978"/>
    </source>
</evidence>
<feature type="domain" description="NEAT" evidence="8">
    <location>
        <begin position="35"/>
        <end position="156"/>
    </location>
</feature>
<reference evidence="10" key="1">
    <citation type="submission" date="2015-10" db="EMBL/GenBank/DDBJ databases">
        <title>Genome of Paenibacillus bovis sp. nov.</title>
        <authorList>
            <person name="Wu Z."/>
            <person name="Gao C."/>
            <person name="Liu Z."/>
            <person name="Zheng H."/>
        </authorList>
    </citation>
    <scope>NUCLEOTIDE SEQUENCE [LARGE SCALE GENOMIC DNA]</scope>
    <source>
        <strain evidence="10">BD3526</strain>
    </source>
</reference>
<dbReference type="Proteomes" id="UP000078148">
    <property type="component" value="Chromosome"/>
</dbReference>